<dbReference type="InterPro" id="IPR050367">
    <property type="entry name" value="APC_superfamily"/>
</dbReference>
<keyword evidence="8" id="KW-1185">Reference proteome</keyword>
<dbReference type="OrthoDB" id="9762947at2"/>
<dbReference type="RefSeq" id="WP_115835725.1">
    <property type="nucleotide sequence ID" value="NZ_CP025086.1"/>
</dbReference>
<feature type="transmembrane region" description="Helical" evidence="6">
    <location>
        <begin position="330"/>
        <end position="351"/>
    </location>
</feature>
<feature type="transmembrane region" description="Helical" evidence="6">
    <location>
        <begin position="54"/>
        <end position="72"/>
    </location>
</feature>
<reference evidence="7 8" key="1">
    <citation type="submission" date="2018-08" db="EMBL/GenBank/DDBJ databases">
        <title>Genomic Encyclopedia of Type Strains, Phase IV (KMG-IV): sequencing the most valuable type-strain genomes for metagenomic binning, comparative biology and taxonomic classification.</title>
        <authorList>
            <person name="Goeker M."/>
        </authorList>
    </citation>
    <scope>NUCLEOTIDE SEQUENCE [LARGE SCALE GENOMIC DNA]</scope>
    <source>
        <strain evidence="7 8">BW863</strain>
    </source>
</reference>
<comment type="caution">
    <text evidence="7">The sequence shown here is derived from an EMBL/GenBank/DDBJ whole genome shotgun (WGS) entry which is preliminary data.</text>
</comment>
<name>A0A3D9YXQ6_9HYPH</name>
<feature type="transmembrane region" description="Helical" evidence="6">
    <location>
        <begin position="519"/>
        <end position="540"/>
    </location>
</feature>
<evidence type="ECO:0000256" key="5">
    <source>
        <dbReference type="ARBA" id="ARBA00023136"/>
    </source>
</evidence>
<feature type="transmembrane region" description="Helical" evidence="6">
    <location>
        <begin position="438"/>
        <end position="456"/>
    </location>
</feature>
<evidence type="ECO:0000256" key="3">
    <source>
        <dbReference type="ARBA" id="ARBA00022692"/>
    </source>
</evidence>
<dbReference type="AlphaFoldDB" id="A0A3D9YXQ6"/>
<dbReference type="InterPro" id="IPR002293">
    <property type="entry name" value="AA/rel_permease1"/>
</dbReference>
<feature type="transmembrane region" description="Helical" evidence="6">
    <location>
        <begin position="468"/>
        <end position="489"/>
    </location>
</feature>
<feature type="transmembrane region" description="Helical" evidence="6">
    <location>
        <begin position="24"/>
        <end position="47"/>
    </location>
</feature>
<evidence type="ECO:0000256" key="1">
    <source>
        <dbReference type="ARBA" id="ARBA00004651"/>
    </source>
</evidence>
<feature type="transmembrane region" description="Helical" evidence="6">
    <location>
        <begin position="189"/>
        <end position="208"/>
    </location>
</feature>
<feature type="transmembrane region" description="Helical" evidence="6">
    <location>
        <begin position="159"/>
        <end position="177"/>
    </location>
</feature>
<gene>
    <name evidence="7" type="ORF">DES32_1156</name>
</gene>
<organism evidence="7 8">
    <name type="scientific">Methylovirgula ligni</name>
    <dbReference type="NCBI Taxonomy" id="569860"/>
    <lineage>
        <taxon>Bacteria</taxon>
        <taxon>Pseudomonadati</taxon>
        <taxon>Pseudomonadota</taxon>
        <taxon>Alphaproteobacteria</taxon>
        <taxon>Hyphomicrobiales</taxon>
        <taxon>Beijerinckiaceae</taxon>
        <taxon>Methylovirgula</taxon>
    </lineage>
</organism>
<dbReference type="Pfam" id="PF13520">
    <property type="entry name" value="AA_permease_2"/>
    <property type="match status" value="1"/>
</dbReference>
<evidence type="ECO:0000256" key="6">
    <source>
        <dbReference type="SAM" id="Phobius"/>
    </source>
</evidence>
<feature type="transmembrane region" description="Helical" evidence="6">
    <location>
        <begin position="392"/>
        <end position="418"/>
    </location>
</feature>
<evidence type="ECO:0000256" key="2">
    <source>
        <dbReference type="ARBA" id="ARBA00022475"/>
    </source>
</evidence>
<dbReference type="PANTHER" id="PTHR42770:SF11">
    <property type="entry name" value="INNER MEMBRANE TRANSPORT PROTEIN YBAT"/>
    <property type="match status" value="1"/>
</dbReference>
<comment type="subcellular location">
    <subcellularLocation>
        <location evidence="1">Cell membrane</location>
        <topology evidence="1">Multi-pass membrane protein</topology>
    </subcellularLocation>
</comment>
<accession>A0A3D9YXQ6</accession>
<evidence type="ECO:0000313" key="7">
    <source>
        <dbReference type="EMBL" id="REF87533.1"/>
    </source>
</evidence>
<evidence type="ECO:0000313" key="8">
    <source>
        <dbReference type="Proteomes" id="UP000256900"/>
    </source>
</evidence>
<proteinExistence type="predicted"/>
<dbReference type="EMBL" id="QUMO01000002">
    <property type="protein sequence ID" value="REF87533.1"/>
    <property type="molecule type" value="Genomic_DNA"/>
</dbReference>
<protein>
    <submittedName>
        <fullName evidence="7">Amino acid/polyamine/organocation transporter (APC superfamily)</fullName>
    </submittedName>
</protein>
<dbReference type="PIRSF" id="PIRSF006060">
    <property type="entry name" value="AA_transporter"/>
    <property type="match status" value="1"/>
</dbReference>
<keyword evidence="5 6" id="KW-0472">Membrane</keyword>
<keyword evidence="4 6" id="KW-1133">Transmembrane helix</keyword>
<feature type="transmembrane region" description="Helical" evidence="6">
    <location>
        <begin position="241"/>
        <end position="266"/>
    </location>
</feature>
<dbReference type="GO" id="GO:0022857">
    <property type="term" value="F:transmembrane transporter activity"/>
    <property type="evidence" value="ECO:0007669"/>
    <property type="project" value="InterPro"/>
</dbReference>
<evidence type="ECO:0000256" key="4">
    <source>
        <dbReference type="ARBA" id="ARBA00022989"/>
    </source>
</evidence>
<dbReference type="Proteomes" id="UP000256900">
    <property type="component" value="Unassembled WGS sequence"/>
</dbReference>
<feature type="transmembrane region" description="Helical" evidence="6">
    <location>
        <begin position="108"/>
        <end position="128"/>
    </location>
</feature>
<keyword evidence="3 6" id="KW-0812">Transmembrane</keyword>
<keyword evidence="2" id="KW-1003">Cell membrane</keyword>
<dbReference type="PANTHER" id="PTHR42770">
    <property type="entry name" value="AMINO ACID TRANSPORTER-RELATED"/>
    <property type="match status" value="1"/>
</dbReference>
<feature type="transmembrane region" description="Helical" evidence="6">
    <location>
        <begin position="278"/>
        <end position="301"/>
    </location>
</feature>
<dbReference type="GO" id="GO:0005886">
    <property type="term" value="C:plasma membrane"/>
    <property type="evidence" value="ECO:0007669"/>
    <property type="project" value="UniProtKB-SubCell"/>
</dbReference>
<sequence length="541" mass="57468">MTDQAVETFVEFEEAPSLKREINWVHAVGIATGVPALVLFSIGAIASTVGSPSWLVWILSVLIGSFQMFTYAEVVGMFSNKSGGAAVAGSLAWLPYSKAVPAISAWCYWLAWSPVLAIGTTIASGYILTSFFPATSPINTWQITLIDLNFIQSGLTLRINANFLISAILLLVVFLIQHGGILRAARFQVIFAVASLLPLGIIGILPLLTGKADLHQLLPVVPLAHDAAGKVIPGKWDMAGITLFVGALGLAAWSSYGIEACLVYAREFKRPNVDVIKASLATAALCLFFYAVVPISFQAFLGLSGISDPSIADGSGVAGAMAKMVSTSPMVTAIIVAMLIITLLLSVLTAMSGSSRTLYQASTDGFLPKYLSRANSHGVPSNAMWTDIAVNLVLLLVSNNVFLLAISNVCYLVFNFINLQAGWIHRVDRPGQKRPYKAPTWLIAIGALLGFVNLFFIGMGSNVFGAGVLKWGLITVFLVVPIFLFRHYVVDKGVFPKALTEIAADGSGASDLHVGQAKWLPYLAAAAGVLVVTAGAYLAVN</sequence>
<dbReference type="Gene3D" id="1.20.1740.10">
    <property type="entry name" value="Amino acid/polyamine transporter I"/>
    <property type="match status" value="1"/>
</dbReference>